<dbReference type="EMBL" id="CP005963">
    <property type="protein sequence ID" value="AGM40880.1"/>
    <property type="molecule type" value="Genomic_DNA"/>
</dbReference>
<evidence type="ECO:0000256" key="6">
    <source>
        <dbReference type="ARBA" id="ARBA00022723"/>
    </source>
</evidence>
<dbReference type="AlphaFoldDB" id="R4V787"/>
<feature type="binding site" evidence="9 10">
    <location>
        <position position="297"/>
    </location>
    <ligand>
        <name>S-adenosyl-L-methionine</name>
        <dbReference type="ChEBI" id="CHEBI:59789"/>
    </ligand>
</feature>
<dbReference type="InterPro" id="IPR002792">
    <property type="entry name" value="TRAM_dom"/>
</dbReference>
<dbReference type="PROSITE" id="PS01230">
    <property type="entry name" value="TRMA_1"/>
    <property type="match status" value="1"/>
</dbReference>
<comment type="similarity">
    <text evidence="9">Belongs to the class I-like SAM-binding methyltransferase superfamily. RNA M5U methyltransferase family. RlmD subfamily.</text>
</comment>
<sequence>MPAEPVSLTVERISHEGRGIAHHDGRTAFIQGALPGETVSAVIKRRRRRQEEGQAVEITSHPAASRVEPPCPHFGICGGCSLQHMDPGAQIAHKQAALAELLANTGGVTPAEWLAALTGPTQGYRRRARLGVKYVPRKDDRVLVGFRERFSPHVADIDSCHILDERVGRVLDELAGLVRGLSIPDRIAQIEVAAGDEAVALVFRNLRELSPDDRAALIAFGDRHGFLIFEQPGNESTVAPVGHAHTRVHYALPDYGLRFAFAPTDFTQVNADINRQMVPLALELLEITPDARVLDLFCGLGNFTLPIAREAQAVIGLEGAEPLVERGRENAAANGLENVRFEAADLTTMTPDAAFLGGPIDRVLLDPPRSGALEVLPAIARLAPERIVYVSCGPATLARDVGELVHQHGYRLDKAGLMDMFPHTGHAEAIALLTRT</sequence>
<dbReference type="GO" id="GO:0005506">
    <property type="term" value="F:iron ion binding"/>
    <property type="evidence" value="ECO:0007669"/>
    <property type="project" value="UniProtKB-UniRule"/>
</dbReference>
<dbReference type="PANTHER" id="PTHR11061">
    <property type="entry name" value="RNA M5U METHYLTRANSFERASE"/>
    <property type="match status" value="1"/>
</dbReference>
<dbReference type="Pfam" id="PF05958">
    <property type="entry name" value="tRNA_U5-meth_tr"/>
    <property type="match status" value="1"/>
</dbReference>
<evidence type="ECO:0000256" key="1">
    <source>
        <dbReference type="ARBA" id="ARBA00022485"/>
    </source>
</evidence>
<feature type="binding site" evidence="9">
    <location>
        <position position="345"/>
    </location>
    <ligand>
        <name>S-adenosyl-L-methionine</name>
        <dbReference type="ChEBI" id="CHEBI:59789"/>
    </ligand>
</feature>
<evidence type="ECO:0000259" key="12">
    <source>
        <dbReference type="PROSITE" id="PS50926"/>
    </source>
</evidence>
<keyword evidence="4 9" id="KW-0808">Transferase</keyword>
<feature type="binding site" evidence="9 10">
    <location>
        <position position="366"/>
    </location>
    <ligand>
        <name>S-adenosyl-L-methionine</name>
        <dbReference type="ChEBI" id="CHEBI:59789"/>
    </ligand>
</feature>
<dbReference type="InterPro" id="IPR029063">
    <property type="entry name" value="SAM-dependent_MTases_sf"/>
</dbReference>
<dbReference type="Gene3D" id="2.40.50.1070">
    <property type="match status" value="1"/>
</dbReference>
<keyword evidence="2 9" id="KW-0698">rRNA processing</keyword>
<comment type="catalytic activity">
    <reaction evidence="9">
        <text>uridine(1939) in 23S rRNA + S-adenosyl-L-methionine = 5-methyluridine(1939) in 23S rRNA + S-adenosyl-L-homocysteine + H(+)</text>
        <dbReference type="Rhea" id="RHEA:42908"/>
        <dbReference type="Rhea" id="RHEA-COMP:10278"/>
        <dbReference type="Rhea" id="RHEA-COMP:10279"/>
        <dbReference type="ChEBI" id="CHEBI:15378"/>
        <dbReference type="ChEBI" id="CHEBI:57856"/>
        <dbReference type="ChEBI" id="CHEBI:59789"/>
        <dbReference type="ChEBI" id="CHEBI:65315"/>
        <dbReference type="ChEBI" id="CHEBI:74447"/>
        <dbReference type="EC" id="2.1.1.190"/>
    </reaction>
</comment>
<feature type="domain" description="TRAM" evidence="12">
    <location>
        <begin position="1"/>
        <end position="57"/>
    </location>
</feature>
<evidence type="ECO:0000256" key="2">
    <source>
        <dbReference type="ARBA" id="ARBA00022552"/>
    </source>
</evidence>
<evidence type="ECO:0000256" key="4">
    <source>
        <dbReference type="ARBA" id="ARBA00022679"/>
    </source>
</evidence>
<dbReference type="GO" id="GO:0051539">
    <property type="term" value="F:4 iron, 4 sulfur cluster binding"/>
    <property type="evidence" value="ECO:0007669"/>
    <property type="project" value="UniProtKB-KW"/>
</dbReference>
<keyword evidence="14" id="KW-1185">Reference proteome</keyword>
<dbReference type="InterPro" id="IPR012340">
    <property type="entry name" value="NA-bd_OB-fold"/>
</dbReference>
<dbReference type="HOGENOM" id="CLU_014689_8_2_6"/>
<evidence type="ECO:0000256" key="7">
    <source>
        <dbReference type="ARBA" id="ARBA00023004"/>
    </source>
</evidence>
<dbReference type="Proteomes" id="UP000017881">
    <property type="component" value="Chromosome"/>
</dbReference>
<dbReference type="eggNOG" id="COG2265">
    <property type="taxonomic scope" value="Bacteria"/>
</dbReference>
<comment type="function">
    <text evidence="9">Catalyzes the formation of 5-methyl-uridine at position 1939 (m5U1939) in 23S rRNA.</text>
</comment>
<protein>
    <recommendedName>
        <fullName evidence="9">23S rRNA (uracil(1939)-C(5))-methyltransferase RlmD</fullName>
        <ecNumber evidence="9">2.1.1.190</ecNumber>
    </recommendedName>
    <alternativeName>
        <fullName evidence="9">23S rRNA(m5U1939)-methyltransferase</fullName>
    </alternativeName>
</protein>
<proteinExistence type="inferred from homology"/>
<evidence type="ECO:0000256" key="8">
    <source>
        <dbReference type="ARBA" id="ARBA00023014"/>
    </source>
</evidence>
<feature type="binding site" evidence="9">
    <location>
        <position position="71"/>
    </location>
    <ligand>
        <name>[4Fe-4S] cluster</name>
        <dbReference type="ChEBI" id="CHEBI:49883"/>
    </ligand>
</feature>
<feature type="binding site" evidence="9 10">
    <location>
        <position position="268"/>
    </location>
    <ligand>
        <name>S-adenosyl-L-methionine</name>
        <dbReference type="ChEBI" id="CHEBI:59789"/>
    </ligand>
</feature>
<gene>
    <name evidence="9" type="primary">rlmD</name>
    <name evidence="13" type="ORF">SPISAL_03930</name>
</gene>
<evidence type="ECO:0000256" key="11">
    <source>
        <dbReference type="PROSITE-ProRule" id="PRU10015"/>
    </source>
</evidence>
<dbReference type="EC" id="2.1.1.190" evidence="9"/>
<dbReference type="GO" id="GO:0070475">
    <property type="term" value="P:rRNA base methylation"/>
    <property type="evidence" value="ECO:0007669"/>
    <property type="project" value="TreeGrafter"/>
</dbReference>
<keyword evidence="3 9" id="KW-0489">Methyltransferase</keyword>
<evidence type="ECO:0000313" key="14">
    <source>
        <dbReference type="Proteomes" id="UP000017881"/>
    </source>
</evidence>
<evidence type="ECO:0000256" key="5">
    <source>
        <dbReference type="ARBA" id="ARBA00022691"/>
    </source>
</evidence>
<dbReference type="PATRIC" id="fig|1260251.3.peg.791"/>
<feature type="binding site" evidence="9">
    <location>
        <position position="80"/>
    </location>
    <ligand>
        <name>[4Fe-4S] cluster</name>
        <dbReference type="ChEBI" id="CHEBI:49883"/>
    </ligand>
</feature>
<dbReference type="GO" id="GO:0070041">
    <property type="term" value="F:rRNA (uridine-C5-)-methyltransferase activity"/>
    <property type="evidence" value="ECO:0007669"/>
    <property type="project" value="UniProtKB-UniRule"/>
</dbReference>
<dbReference type="NCBIfam" id="NF009639">
    <property type="entry name" value="PRK13168.1"/>
    <property type="match status" value="1"/>
</dbReference>
<dbReference type="InterPro" id="IPR001566">
    <property type="entry name" value="23S_rRNA_MeTrfase_RlmD"/>
</dbReference>
<keyword evidence="1 9" id="KW-0004">4Fe-4S</keyword>
<dbReference type="PROSITE" id="PS51687">
    <property type="entry name" value="SAM_MT_RNA_M5U"/>
    <property type="match status" value="1"/>
</dbReference>
<dbReference type="KEGG" id="ssal:SPISAL_03930"/>
<dbReference type="PANTHER" id="PTHR11061:SF49">
    <property type="entry name" value="23S RRNA (URACIL(1939)-C(5))-METHYLTRANSFERASE RLMD"/>
    <property type="match status" value="1"/>
</dbReference>
<dbReference type="InterPro" id="IPR010280">
    <property type="entry name" value="U5_MeTrfase_fam"/>
</dbReference>
<dbReference type="Gene3D" id="2.40.50.140">
    <property type="entry name" value="Nucleic acid-binding proteins"/>
    <property type="match status" value="1"/>
</dbReference>
<keyword evidence="8 9" id="KW-0411">Iron-sulfur</keyword>
<keyword evidence="7 9" id="KW-0408">Iron</keyword>
<dbReference type="SUPFAM" id="SSF50249">
    <property type="entry name" value="Nucleic acid-binding proteins"/>
    <property type="match status" value="1"/>
</dbReference>
<dbReference type="NCBIfam" id="TIGR00479">
    <property type="entry name" value="rumA"/>
    <property type="match status" value="1"/>
</dbReference>
<dbReference type="GO" id="GO:0003723">
    <property type="term" value="F:RNA binding"/>
    <property type="evidence" value="ECO:0007669"/>
    <property type="project" value="InterPro"/>
</dbReference>
<evidence type="ECO:0000256" key="3">
    <source>
        <dbReference type="ARBA" id="ARBA00022603"/>
    </source>
</evidence>
<dbReference type="CDD" id="cd02440">
    <property type="entry name" value="AdoMet_MTases"/>
    <property type="match status" value="1"/>
</dbReference>
<dbReference type="Gene3D" id="3.40.50.150">
    <property type="entry name" value="Vaccinia Virus protein VP39"/>
    <property type="match status" value="1"/>
</dbReference>
<feature type="binding site" evidence="9">
    <location>
        <position position="302"/>
    </location>
    <ligand>
        <name>S-adenosyl-L-methionine</name>
        <dbReference type="ChEBI" id="CHEBI:59789"/>
    </ligand>
</feature>
<dbReference type="PROSITE" id="PS50926">
    <property type="entry name" value="TRAM"/>
    <property type="match status" value="1"/>
</dbReference>
<keyword evidence="6 9" id="KW-0479">Metal-binding</keyword>
<accession>R4V787</accession>
<dbReference type="InterPro" id="IPR030390">
    <property type="entry name" value="MeTrfase_TrmA_AS"/>
</dbReference>
<evidence type="ECO:0000256" key="10">
    <source>
        <dbReference type="PROSITE-ProRule" id="PRU01024"/>
    </source>
</evidence>
<feature type="active site" evidence="11">
    <location>
        <position position="392"/>
    </location>
</feature>
<dbReference type="Pfam" id="PF01938">
    <property type="entry name" value="TRAM"/>
    <property type="match status" value="1"/>
</dbReference>
<feature type="binding site" evidence="9">
    <location>
        <position position="77"/>
    </location>
    <ligand>
        <name>[4Fe-4S] cluster</name>
        <dbReference type="ChEBI" id="CHEBI:49883"/>
    </ligand>
</feature>
<dbReference type="HAMAP" id="MF_01010">
    <property type="entry name" value="23SrRNA_methyltr_RlmD"/>
    <property type="match status" value="1"/>
</dbReference>
<keyword evidence="5 9" id="KW-0949">S-adenosyl-L-methionine</keyword>
<evidence type="ECO:0000256" key="9">
    <source>
        <dbReference type="HAMAP-Rule" id="MF_01010"/>
    </source>
</evidence>
<organism evidence="13 14">
    <name type="scientific">Spiribacter salinus M19-40</name>
    <dbReference type="NCBI Taxonomy" id="1260251"/>
    <lineage>
        <taxon>Bacteria</taxon>
        <taxon>Pseudomonadati</taxon>
        <taxon>Pseudomonadota</taxon>
        <taxon>Gammaproteobacteria</taxon>
        <taxon>Chromatiales</taxon>
        <taxon>Ectothiorhodospiraceae</taxon>
        <taxon>Spiribacter</taxon>
    </lineage>
</organism>
<feature type="binding site" evidence="9">
    <location>
        <position position="160"/>
    </location>
    <ligand>
        <name>[4Fe-4S] cluster</name>
        <dbReference type="ChEBI" id="CHEBI:49883"/>
    </ligand>
</feature>
<dbReference type="SUPFAM" id="SSF53335">
    <property type="entry name" value="S-adenosyl-L-methionine-dependent methyltransferases"/>
    <property type="match status" value="1"/>
</dbReference>
<feature type="binding site" evidence="9 10">
    <location>
        <position position="318"/>
    </location>
    <ligand>
        <name>S-adenosyl-L-methionine</name>
        <dbReference type="ChEBI" id="CHEBI:59789"/>
    </ligand>
</feature>
<evidence type="ECO:0000313" key="13">
    <source>
        <dbReference type="EMBL" id="AGM40880.1"/>
    </source>
</evidence>
<feature type="active site" description="Nucleophile" evidence="9 10">
    <location>
        <position position="392"/>
    </location>
</feature>
<reference evidence="13 14" key="1">
    <citation type="journal article" date="2013" name="Genome Announc.">
        <title>Draft Genome of Spiribacter salinus M19-40, an Abundant Gammaproteobacterium in Aquatic Hypersaline Environments.</title>
        <authorList>
            <person name="Leon M.J."/>
            <person name="Ghai R."/>
            <person name="Fernandez A.B."/>
            <person name="Sanchez-Porro C."/>
            <person name="Rodriguez-Valera F."/>
            <person name="Ventosa A."/>
        </authorList>
    </citation>
    <scope>NUCLEOTIDE SEQUENCE [LARGE SCALE GENOMIC DNA]</scope>
    <source>
        <strain evidence="13">M19-40</strain>
    </source>
</reference>
<name>R4V787_9GAMM</name>